<name>A0ABT4RPJ2_9ACTN</name>
<keyword evidence="2" id="KW-1185">Reference proteome</keyword>
<proteinExistence type="predicted"/>
<organism evidence="1 2">
    <name type="scientific">Solirubrobacter deserti</name>
    <dbReference type="NCBI Taxonomy" id="2282478"/>
    <lineage>
        <taxon>Bacteria</taxon>
        <taxon>Bacillati</taxon>
        <taxon>Actinomycetota</taxon>
        <taxon>Thermoleophilia</taxon>
        <taxon>Solirubrobacterales</taxon>
        <taxon>Solirubrobacteraceae</taxon>
        <taxon>Solirubrobacter</taxon>
    </lineage>
</organism>
<evidence type="ECO:0000313" key="2">
    <source>
        <dbReference type="Proteomes" id="UP001147700"/>
    </source>
</evidence>
<dbReference type="EMBL" id="JAPCID010000040">
    <property type="protein sequence ID" value="MDA0140471.1"/>
    <property type="molecule type" value="Genomic_DNA"/>
</dbReference>
<sequence length="179" mass="19666">MPRPKTRSDDEVLDAALTLLREGRLTFASVAEASGLSGATLVQRFGSKDGLRQRALLLAWDRLVERTRAAAERAPRTPAGAVELLVELSGGYADFDRYAENLLILREDLRDPVLRARGAAWERELIAALDACCGDDSGALLAAHWQGAVTWWAFRPDDRLADHLRESLTALVARLYPSA</sequence>
<comment type="caution">
    <text evidence="1">The sequence shown here is derived from an EMBL/GenBank/DDBJ whole genome shotgun (WGS) entry which is preliminary data.</text>
</comment>
<accession>A0ABT4RPJ2</accession>
<dbReference type="Proteomes" id="UP001147700">
    <property type="component" value="Unassembled WGS sequence"/>
</dbReference>
<gene>
    <name evidence="1" type="ORF">OJ962_23440</name>
</gene>
<evidence type="ECO:0000313" key="1">
    <source>
        <dbReference type="EMBL" id="MDA0140471.1"/>
    </source>
</evidence>
<dbReference type="InterPro" id="IPR009057">
    <property type="entry name" value="Homeodomain-like_sf"/>
</dbReference>
<dbReference type="RefSeq" id="WP_202957548.1">
    <property type="nucleotide sequence ID" value="NZ_JAPCID010000040.1"/>
</dbReference>
<dbReference type="SUPFAM" id="SSF46689">
    <property type="entry name" value="Homeodomain-like"/>
    <property type="match status" value="1"/>
</dbReference>
<reference evidence="1" key="1">
    <citation type="submission" date="2022-10" db="EMBL/GenBank/DDBJ databases">
        <title>The WGS of Solirubrobacter sp. CPCC 204708.</title>
        <authorList>
            <person name="Jiang Z."/>
        </authorList>
    </citation>
    <scope>NUCLEOTIDE SEQUENCE</scope>
    <source>
        <strain evidence="1">CPCC 204708</strain>
    </source>
</reference>
<dbReference type="Gene3D" id="1.10.357.10">
    <property type="entry name" value="Tetracycline Repressor, domain 2"/>
    <property type="match status" value="1"/>
</dbReference>
<protein>
    <submittedName>
        <fullName evidence="1">TetR family transcriptional regulator</fullName>
    </submittedName>
</protein>